<keyword evidence="3" id="KW-1185">Reference proteome</keyword>
<gene>
    <name evidence="2" type="ORF">DRF60_12295</name>
</gene>
<feature type="transmembrane region" description="Helical" evidence="1">
    <location>
        <begin position="67"/>
        <end position="88"/>
    </location>
</feature>
<dbReference type="OrthoDB" id="795301at2"/>
<keyword evidence="1" id="KW-0472">Membrane</keyword>
<feature type="transmembrane region" description="Helical" evidence="1">
    <location>
        <begin position="147"/>
        <end position="168"/>
    </location>
</feature>
<accession>A0A3D9DGX4</accession>
<proteinExistence type="predicted"/>
<dbReference type="RefSeq" id="WP_116012341.1">
    <property type="nucleotide sequence ID" value="NZ_QNUH01000009.1"/>
</dbReference>
<feature type="transmembrane region" description="Helical" evidence="1">
    <location>
        <begin position="123"/>
        <end position="141"/>
    </location>
</feature>
<dbReference type="AlphaFoldDB" id="A0A3D9DGX4"/>
<name>A0A3D9DGX4_9FLAO</name>
<dbReference type="EMBL" id="QNUH01000009">
    <property type="protein sequence ID" value="REC77186.1"/>
    <property type="molecule type" value="Genomic_DNA"/>
</dbReference>
<feature type="transmembrane region" description="Helical" evidence="1">
    <location>
        <begin position="39"/>
        <end position="61"/>
    </location>
</feature>
<sequence length="203" mass="24150">MATNIDFKNLWKQQTAQRPSMEELLGRLKKFKNENIRKLIVTNILLIITSTLIGLICYHYQPQMITTKIGIILIILAMVIFLSAYNLLFMNFHKLDSDQTNTEYLHSLYLLKNKQKFMQTTMLNLYFIILFAGICLYMYEYALRMQLVYAVATYAITFLWVGFNWFYLRPRTIRKQQAKLNELIDKFEEINEQLKTDISIDNN</sequence>
<keyword evidence="1" id="KW-1133">Transmembrane helix</keyword>
<keyword evidence="1" id="KW-0812">Transmembrane</keyword>
<dbReference type="Proteomes" id="UP000257030">
    <property type="component" value="Unassembled WGS sequence"/>
</dbReference>
<protein>
    <submittedName>
        <fullName evidence="2">Uncharacterized protein</fullName>
    </submittedName>
</protein>
<comment type="caution">
    <text evidence="2">The sequence shown here is derived from an EMBL/GenBank/DDBJ whole genome shotgun (WGS) entry which is preliminary data.</text>
</comment>
<organism evidence="2 3">
    <name type="scientific">Chryseobacterium elymi</name>
    <dbReference type="NCBI Taxonomy" id="395936"/>
    <lineage>
        <taxon>Bacteria</taxon>
        <taxon>Pseudomonadati</taxon>
        <taxon>Bacteroidota</taxon>
        <taxon>Flavobacteriia</taxon>
        <taxon>Flavobacteriales</taxon>
        <taxon>Weeksellaceae</taxon>
        <taxon>Chryseobacterium group</taxon>
        <taxon>Chryseobacterium</taxon>
    </lineage>
</organism>
<evidence type="ECO:0000313" key="2">
    <source>
        <dbReference type="EMBL" id="REC77186.1"/>
    </source>
</evidence>
<evidence type="ECO:0000313" key="3">
    <source>
        <dbReference type="Proteomes" id="UP000257030"/>
    </source>
</evidence>
<evidence type="ECO:0000256" key="1">
    <source>
        <dbReference type="SAM" id="Phobius"/>
    </source>
</evidence>
<reference evidence="2 3" key="1">
    <citation type="journal article" date="2010" name="Syst. Appl. Microbiol.">
        <title>Four new species of Chryseobacterium from the rhizosphere of coastal sand dune plants, Chryseobacterium elymi sp. nov., Chryseobacterium hagamense sp. nov., Chryseobacterium lathyri sp. nov. and Chryseobacterium rhizosphaerae sp. nov.</title>
        <authorList>
            <person name="Cho S.H."/>
            <person name="Lee K.S."/>
            <person name="Shin D.S."/>
            <person name="Han J.H."/>
            <person name="Park K.S."/>
            <person name="Lee C.H."/>
            <person name="Park K.H."/>
            <person name="Kim S.B."/>
        </authorList>
    </citation>
    <scope>NUCLEOTIDE SEQUENCE [LARGE SCALE GENOMIC DNA]</scope>
    <source>
        <strain evidence="2 3">KCTC 22547</strain>
    </source>
</reference>